<name>A0A914AH94_PATMI</name>
<dbReference type="RefSeq" id="XP_038063087.1">
    <property type="nucleotide sequence ID" value="XM_038207159.1"/>
</dbReference>
<proteinExistence type="predicted"/>
<dbReference type="Proteomes" id="UP000887568">
    <property type="component" value="Unplaced"/>
</dbReference>
<dbReference type="EnsemblMetazoa" id="XM_038207159.1">
    <property type="protein sequence ID" value="XP_038063087.1"/>
    <property type="gene ID" value="LOC119733792"/>
</dbReference>
<dbReference type="AlphaFoldDB" id="A0A914AH94"/>
<evidence type="ECO:0000313" key="3">
    <source>
        <dbReference type="Proteomes" id="UP000887568"/>
    </source>
</evidence>
<sequence length="114" mass="12557">MSFLKESMKAGPSKDSLEPQTRQATARSEDLTETSSIAQSPPRKRKSGPSVSARQTIMEEELRVLTTPDPKPADGEEYFAQPIAASLRKPSPIAREHAKCGIQQVLLKYCAKED</sequence>
<reference evidence="2" key="1">
    <citation type="submission" date="2022-11" db="UniProtKB">
        <authorList>
            <consortium name="EnsemblMetazoa"/>
        </authorList>
    </citation>
    <scope>IDENTIFICATION</scope>
</reference>
<protein>
    <submittedName>
        <fullName evidence="2">Uncharacterized protein</fullName>
    </submittedName>
</protein>
<evidence type="ECO:0000256" key="1">
    <source>
        <dbReference type="SAM" id="MobiDB-lite"/>
    </source>
</evidence>
<organism evidence="2 3">
    <name type="scientific">Patiria miniata</name>
    <name type="common">Bat star</name>
    <name type="synonym">Asterina miniata</name>
    <dbReference type="NCBI Taxonomy" id="46514"/>
    <lineage>
        <taxon>Eukaryota</taxon>
        <taxon>Metazoa</taxon>
        <taxon>Echinodermata</taxon>
        <taxon>Eleutherozoa</taxon>
        <taxon>Asterozoa</taxon>
        <taxon>Asteroidea</taxon>
        <taxon>Valvatacea</taxon>
        <taxon>Valvatida</taxon>
        <taxon>Asterinidae</taxon>
        <taxon>Patiria</taxon>
    </lineage>
</organism>
<keyword evidence="3" id="KW-1185">Reference proteome</keyword>
<feature type="region of interest" description="Disordered" evidence="1">
    <location>
        <begin position="1"/>
        <end position="57"/>
    </location>
</feature>
<evidence type="ECO:0000313" key="2">
    <source>
        <dbReference type="EnsemblMetazoa" id="XP_038063087.1"/>
    </source>
</evidence>
<dbReference type="GeneID" id="119733792"/>
<accession>A0A914AH94</accession>